<evidence type="ECO:0000313" key="4">
    <source>
        <dbReference type="EMBL" id="CCD26040.2"/>
    </source>
</evidence>
<dbReference type="GeneID" id="11497436"/>
<feature type="compositionally biased region" description="Polar residues" evidence="2">
    <location>
        <begin position="584"/>
        <end position="596"/>
    </location>
</feature>
<keyword evidence="1" id="KW-0479">Metal-binding</keyword>
<dbReference type="InterPro" id="IPR013083">
    <property type="entry name" value="Znf_RING/FYVE/PHD"/>
</dbReference>
<evidence type="ECO:0000259" key="3">
    <source>
        <dbReference type="PROSITE" id="PS50089"/>
    </source>
</evidence>
<feature type="compositionally biased region" description="Low complexity" evidence="2">
    <location>
        <begin position="19"/>
        <end position="35"/>
    </location>
</feature>
<accession>G0WE29</accession>
<evidence type="ECO:0000256" key="1">
    <source>
        <dbReference type="PROSITE-ProRule" id="PRU00175"/>
    </source>
</evidence>
<keyword evidence="1" id="KW-0863">Zinc-finger</keyword>
<protein>
    <recommendedName>
        <fullName evidence="3">RING-type domain-containing protein</fullName>
    </recommendedName>
</protein>
<dbReference type="Pfam" id="PF13639">
    <property type="entry name" value="zf-RING_2"/>
    <property type="match status" value="1"/>
</dbReference>
<feature type="compositionally biased region" description="Low complexity" evidence="2">
    <location>
        <begin position="472"/>
        <end position="496"/>
    </location>
</feature>
<feature type="region of interest" description="Disordered" evidence="2">
    <location>
        <begin position="1"/>
        <end position="37"/>
    </location>
</feature>
<proteinExistence type="predicted"/>
<feature type="region of interest" description="Disordered" evidence="2">
    <location>
        <begin position="472"/>
        <end position="508"/>
    </location>
</feature>
<name>G0WE29_NAUDC</name>
<keyword evidence="5" id="KW-1185">Reference proteome</keyword>
<evidence type="ECO:0000313" key="5">
    <source>
        <dbReference type="Proteomes" id="UP000000689"/>
    </source>
</evidence>
<dbReference type="Gene3D" id="3.30.40.10">
    <property type="entry name" value="Zinc/RING finger domain, C3HC4 (zinc finger)"/>
    <property type="match status" value="1"/>
</dbReference>
<feature type="region of interest" description="Disordered" evidence="2">
    <location>
        <begin position="532"/>
        <end position="661"/>
    </location>
</feature>
<evidence type="ECO:0000256" key="2">
    <source>
        <dbReference type="SAM" id="MobiDB-lite"/>
    </source>
</evidence>
<feature type="domain" description="RING-type" evidence="3">
    <location>
        <begin position="244"/>
        <end position="269"/>
    </location>
</feature>
<dbReference type="PANTHER" id="PTHR20916:SF18">
    <property type="entry name" value="IPT_TIG DOMAIN-CONTAINING PROTEIN"/>
    <property type="match status" value="1"/>
</dbReference>
<dbReference type="AlphaFoldDB" id="G0WE29"/>
<gene>
    <name evidence="4" type="primary">NDAI0G02630</name>
    <name evidence="4" type="ordered locus">NDAI_0G02630</name>
</gene>
<dbReference type="InterPro" id="IPR001841">
    <property type="entry name" value="Znf_RING"/>
</dbReference>
<feature type="compositionally biased region" description="Low complexity" evidence="2">
    <location>
        <begin position="401"/>
        <end position="417"/>
    </location>
</feature>
<feature type="compositionally biased region" description="Low complexity" evidence="2">
    <location>
        <begin position="540"/>
        <end position="565"/>
    </location>
</feature>
<feature type="compositionally biased region" description="Low complexity" evidence="2">
    <location>
        <begin position="608"/>
        <end position="631"/>
    </location>
</feature>
<dbReference type="KEGG" id="ndi:NDAI_0G02630"/>
<keyword evidence="1" id="KW-0862">Zinc</keyword>
<dbReference type="HOGENOM" id="CLU_020039_0_0_1"/>
<dbReference type="Proteomes" id="UP000000689">
    <property type="component" value="Chromosome 7"/>
</dbReference>
<dbReference type="SUPFAM" id="SSF57850">
    <property type="entry name" value="RING/U-box"/>
    <property type="match status" value="1"/>
</dbReference>
<feature type="compositionally biased region" description="Low complexity" evidence="2">
    <location>
        <begin position="211"/>
        <end position="228"/>
    </location>
</feature>
<dbReference type="OrthoDB" id="8062037at2759"/>
<feature type="compositionally biased region" description="Low complexity" evidence="2">
    <location>
        <begin position="55"/>
        <end position="76"/>
    </location>
</feature>
<dbReference type="STRING" id="1071378.G0WE29"/>
<feature type="compositionally biased region" description="Polar residues" evidence="2">
    <location>
        <begin position="418"/>
        <end position="450"/>
    </location>
</feature>
<dbReference type="eggNOG" id="KOG0802">
    <property type="taxonomic scope" value="Eukaryota"/>
</dbReference>
<dbReference type="RefSeq" id="XP_003671283.2">
    <property type="nucleotide sequence ID" value="XM_003671235.2"/>
</dbReference>
<feature type="compositionally biased region" description="Polar residues" evidence="2">
    <location>
        <begin position="334"/>
        <end position="357"/>
    </location>
</feature>
<organism evidence="4 5">
    <name type="scientific">Naumovozyma dairenensis (strain ATCC 10597 / BCRC 20456 / CBS 421 / NBRC 0211 / NRRL Y-12639)</name>
    <name type="common">Saccharomyces dairenensis</name>
    <dbReference type="NCBI Taxonomy" id="1071378"/>
    <lineage>
        <taxon>Eukaryota</taxon>
        <taxon>Fungi</taxon>
        <taxon>Dikarya</taxon>
        <taxon>Ascomycota</taxon>
        <taxon>Saccharomycotina</taxon>
        <taxon>Saccharomycetes</taxon>
        <taxon>Saccharomycetales</taxon>
        <taxon>Saccharomycetaceae</taxon>
        <taxon>Naumovozyma</taxon>
    </lineage>
</organism>
<dbReference type="PANTHER" id="PTHR20916">
    <property type="entry name" value="CYSTEINE AND GLYCINE-RICH PROTEIN 2 BINDING PROTEIN"/>
    <property type="match status" value="1"/>
</dbReference>
<sequence length="661" mass="70194">MSEDNNPTPPPNRSINEPSSNDSTANTNSSNNAAAGGIGTRDITVSINYEFPGFNNNNNNNNTAATTTTPGTNGINNAGSEVPTTAPTERPMGAFILSFRDVPIATSQERLSTVISLATELAMRRYNQLIRPKGISRENFEKLPILKTKDITGTTECSICYEPYVDEPDPIDNKRKRAAGDGTEEDSNDDNKKKRKLATAGAANDTAPLASTSTTENTDTGNNSSSTNIEEAEEPVYLHSPVKLPCDHIFGRECLYKWSKLENSCPLCRHKIIESDSERASEISTADRAGNDAMFEQIRNMLYAPENNSNNTTSPAVNTATSTTIETAATAQTRNNTDNAVSNSSEGGNNTTQTQAPAGSDNLRRGTGPIAQYPLNTTAFIFLRVPPGTITNTGANTAANTAAPEANAAASPSIPATVPSTSTGTATNSSPGTTAPPVAQSNETGSRGTYNQLTDFFTNFFAQFPVIRRTENTNATTVNENPSGTAATTTTTAPTAPTQPPLPADFPQPNENVSEHVQRIMDMLRNRREQTMSNSLPIASNNTATNTNTNTNTNVNGSSSNPPTTGSNVLFHSGVASYRRPDGQVTTYPINNNASSDDWGLPHPPPNTTNSQSSANQPSSTTSTSASASNNIEERSNEDENTSNGNNNNSNNNNESNGNNN</sequence>
<dbReference type="SMART" id="SM00184">
    <property type="entry name" value="RING"/>
    <property type="match status" value="1"/>
</dbReference>
<dbReference type="GO" id="GO:0008270">
    <property type="term" value="F:zinc ion binding"/>
    <property type="evidence" value="ECO:0007669"/>
    <property type="project" value="UniProtKB-KW"/>
</dbReference>
<feature type="compositionally biased region" description="Pro residues" evidence="2">
    <location>
        <begin position="497"/>
        <end position="506"/>
    </location>
</feature>
<feature type="region of interest" description="Disordered" evidence="2">
    <location>
        <begin position="168"/>
        <end position="233"/>
    </location>
</feature>
<feature type="region of interest" description="Disordered" evidence="2">
    <location>
        <begin position="328"/>
        <end position="370"/>
    </location>
</feature>
<feature type="region of interest" description="Disordered" evidence="2">
    <location>
        <begin position="53"/>
        <end position="76"/>
    </location>
</feature>
<dbReference type="OMA" id="HIFGREC"/>
<reference evidence="4 5" key="1">
    <citation type="journal article" date="2011" name="Proc. Natl. Acad. Sci. U.S.A.">
        <title>Evolutionary erosion of yeast sex chromosomes by mating-type switching accidents.</title>
        <authorList>
            <person name="Gordon J.L."/>
            <person name="Armisen D."/>
            <person name="Proux-Wera E."/>
            <person name="Oheigeartaigh S.S."/>
            <person name="Byrne K.P."/>
            <person name="Wolfe K.H."/>
        </authorList>
    </citation>
    <scope>NUCLEOTIDE SEQUENCE [LARGE SCALE GENOMIC DNA]</scope>
    <source>
        <strain evidence="5">ATCC 10597 / BCRC 20456 / CBS 421 / NBRC 0211 / NRRL Y-12639</strain>
    </source>
</reference>
<dbReference type="PROSITE" id="PS50089">
    <property type="entry name" value="ZF_RING_2"/>
    <property type="match status" value="1"/>
</dbReference>
<dbReference type="EMBL" id="HE580273">
    <property type="protein sequence ID" value="CCD26040.2"/>
    <property type="molecule type" value="Genomic_DNA"/>
</dbReference>
<feature type="region of interest" description="Disordered" evidence="2">
    <location>
        <begin position="401"/>
        <end position="450"/>
    </location>
</feature>
<feature type="compositionally biased region" description="Low complexity" evidence="2">
    <location>
        <begin position="642"/>
        <end position="661"/>
    </location>
</feature>